<organism evidence="5 6">
    <name type="scientific">Cellvibrio polysaccharolyticus</name>
    <dbReference type="NCBI Taxonomy" id="2082724"/>
    <lineage>
        <taxon>Bacteria</taxon>
        <taxon>Pseudomonadati</taxon>
        <taxon>Pseudomonadota</taxon>
        <taxon>Gammaproteobacteria</taxon>
        <taxon>Cellvibrionales</taxon>
        <taxon>Cellvibrionaceae</taxon>
        <taxon>Cellvibrio</taxon>
    </lineage>
</organism>
<dbReference type="AlphaFoldDB" id="A0A928V4H7"/>
<comment type="similarity">
    <text evidence="1">Belongs to the 'GDSL' lipolytic enzyme family.</text>
</comment>
<dbReference type="SUPFAM" id="SSF52266">
    <property type="entry name" value="SGNH hydrolase"/>
    <property type="match status" value="1"/>
</dbReference>
<dbReference type="SUPFAM" id="SSF49785">
    <property type="entry name" value="Galactose-binding domain-like"/>
    <property type="match status" value="1"/>
</dbReference>
<reference evidence="5" key="1">
    <citation type="submission" date="2018-07" db="EMBL/GenBank/DDBJ databases">
        <title>Genome assembly of strain Ka43.</title>
        <authorList>
            <person name="Kukolya J."/>
            <person name="Nagy I."/>
            <person name="Horvath B."/>
            <person name="Toth A."/>
        </authorList>
    </citation>
    <scope>NUCLEOTIDE SEQUENCE</scope>
    <source>
        <strain evidence="5">KB43</strain>
    </source>
</reference>
<name>A0A928V4H7_9GAMM</name>
<evidence type="ECO:0000313" key="5">
    <source>
        <dbReference type="EMBL" id="MBE8717050.1"/>
    </source>
</evidence>
<dbReference type="Pfam" id="PF13472">
    <property type="entry name" value="Lipase_GDSL_2"/>
    <property type="match status" value="1"/>
</dbReference>
<comment type="caution">
    <text evidence="5">The sequence shown here is derived from an EMBL/GenBank/DDBJ whole genome shotgun (WGS) entry which is preliminary data.</text>
</comment>
<accession>A0A928V4H7</accession>
<sequence length="411" mass="45008">MANTPLLTDFTQPQQFRFLPGETSPGVLTLTAADNYTAARGYGFDLNTSPEQNGKPFYFSVRVPEGNYRVTLELGHHTLPSANTVKAESRRLYLENVTTRAGEQLTRSFVVNVRTPALTPPEKNAPGGTRVAVKEREQYALHWDDKLTLEFNGSAPQVRAVTLEKVEVPTVYLIGDSTVTDQGYEPAASWGQMLPRFFGGDVAIANHAESGETIKSFMSGLRLAKVLETLKAGDYLFIQFGHNDQKQNWPQTWADAQTTYPAYLSALIAEARLRGATPVLITSMQRRTFDKHGKILNSHGAYPQAIRDLAGSEAVALIDLDRMSVSLYEALGVARAPLAFNDNGRDATHHNNYGAYQLAKCVVAGIRSNHLPLAASLVAGLPDYDPAKPDPVEQFTLAPSPQISNHRPDGN</sequence>
<dbReference type="InterPro" id="IPR008979">
    <property type="entry name" value="Galactose-bd-like_sf"/>
</dbReference>
<dbReference type="InterPro" id="IPR037459">
    <property type="entry name" value="RhgT-like"/>
</dbReference>
<dbReference type="InterPro" id="IPR036514">
    <property type="entry name" value="SGNH_hydro_sf"/>
</dbReference>
<evidence type="ECO:0000313" key="6">
    <source>
        <dbReference type="Proteomes" id="UP000652567"/>
    </source>
</evidence>
<dbReference type="CDD" id="cd01821">
    <property type="entry name" value="Rhamnogalacturan_acetylesterase_like"/>
    <property type="match status" value="1"/>
</dbReference>
<dbReference type="PANTHER" id="PTHR43695:SF1">
    <property type="entry name" value="RHAMNOGALACTURONAN ACETYLESTERASE"/>
    <property type="match status" value="1"/>
</dbReference>
<proteinExistence type="inferred from homology"/>
<protein>
    <submittedName>
        <fullName evidence="5">Rhamnogalacturonan acetylesterase</fullName>
    </submittedName>
</protein>
<evidence type="ECO:0000256" key="1">
    <source>
        <dbReference type="ARBA" id="ARBA00008668"/>
    </source>
</evidence>
<feature type="domain" description="SGNH hydrolase-type esterase" evidence="4">
    <location>
        <begin position="173"/>
        <end position="329"/>
    </location>
</feature>
<gene>
    <name evidence="5" type="ORF">C4F51_07570</name>
</gene>
<dbReference type="Gene3D" id="3.40.50.1110">
    <property type="entry name" value="SGNH hydrolase"/>
    <property type="match status" value="1"/>
</dbReference>
<keyword evidence="6" id="KW-1185">Reference proteome</keyword>
<keyword evidence="2" id="KW-0378">Hydrolase</keyword>
<evidence type="ECO:0000256" key="3">
    <source>
        <dbReference type="SAM" id="MobiDB-lite"/>
    </source>
</evidence>
<dbReference type="GO" id="GO:0016788">
    <property type="term" value="F:hydrolase activity, acting on ester bonds"/>
    <property type="evidence" value="ECO:0007669"/>
    <property type="project" value="UniProtKB-ARBA"/>
</dbReference>
<dbReference type="InterPro" id="IPR013830">
    <property type="entry name" value="SGNH_hydro"/>
</dbReference>
<evidence type="ECO:0000259" key="4">
    <source>
        <dbReference type="Pfam" id="PF13472"/>
    </source>
</evidence>
<evidence type="ECO:0000256" key="2">
    <source>
        <dbReference type="ARBA" id="ARBA00022801"/>
    </source>
</evidence>
<dbReference type="Gene3D" id="2.60.120.430">
    <property type="entry name" value="Galactose-binding lectin"/>
    <property type="match status" value="1"/>
</dbReference>
<dbReference type="Proteomes" id="UP000652567">
    <property type="component" value="Unassembled WGS sequence"/>
</dbReference>
<dbReference type="EMBL" id="PRDL01000001">
    <property type="protein sequence ID" value="MBE8717050.1"/>
    <property type="molecule type" value="Genomic_DNA"/>
</dbReference>
<dbReference type="PANTHER" id="PTHR43695">
    <property type="entry name" value="PUTATIVE (AFU_ORTHOLOGUE AFUA_2G17250)-RELATED"/>
    <property type="match status" value="1"/>
</dbReference>
<feature type="region of interest" description="Disordered" evidence="3">
    <location>
        <begin position="389"/>
        <end position="411"/>
    </location>
</feature>